<reference evidence="9" key="2">
    <citation type="submission" date="2022-10" db="EMBL/GenBank/DDBJ databases">
        <authorList>
            <consortium name="ENA_rothamsted_submissions"/>
            <consortium name="culmorum"/>
            <person name="King R."/>
        </authorList>
    </citation>
    <scope>NUCLEOTIDE SEQUENCE</scope>
</reference>
<proteinExistence type="inferred from homology"/>
<reference evidence="9" key="1">
    <citation type="submission" date="2022-01" db="EMBL/GenBank/DDBJ databases">
        <authorList>
            <person name="King R."/>
        </authorList>
    </citation>
    <scope>NUCLEOTIDE SEQUENCE</scope>
</reference>
<dbReference type="GO" id="GO:0010468">
    <property type="term" value="P:regulation of gene expression"/>
    <property type="evidence" value="ECO:0007669"/>
    <property type="project" value="TreeGrafter"/>
</dbReference>
<dbReference type="CDD" id="cd01042">
    <property type="entry name" value="DMQH"/>
    <property type="match status" value="1"/>
</dbReference>
<sequence>MFTIPKRPHFLHPKNVRSVMNRATLEQIIRVDHAGELGADRIYAGQMAILGHTSKGPLVRHMWEQEKHHRATFENLIQKHRVRPTVMTPIWNVAGFLLGAGTALLGDKAAMACTVAVETVIVEHYNDQLRMLLEDPECNKELLETITKFRDEEQEHHDTGIDHGAEQTPFYETISNVIKIGCKAAIQISKVI</sequence>
<dbReference type="GO" id="GO:0005634">
    <property type="term" value="C:nucleus"/>
    <property type="evidence" value="ECO:0007669"/>
    <property type="project" value="TreeGrafter"/>
</dbReference>
<dbReference type="GO" id="GO:0008682">
    <property type="term" value="F:3-demethoxyubiquinol 3-hydroxylase activity"/>
    <property type="evidence" value="ECO:0007669"/>
    <property type="project" value="UniProtKB-EC"/>
</dbReference>
<dbReference type="AlphaFoldDB" id="A0A9N9X6S0"/>
<organism evidence="9 10">
    <name type="scientific">Phaedon cochleariae</name>
    <name type="common">Mustard beetle</name>
    <dbReference type="NCBI Taxonomy" id="80249"/>
    <lineage>
        <taxon>Eukaryota</taxon>
        <taxon>Metazoa</taxon>
        <taxon>Ecdysozoa</taxon>
        <taxon>Arthropoda</taxon>
        <taxon>Hexapoda</taxon>
        <taxon>Insecta</taxon>
        <taxon>Pterygota</taxon>
        <taxon>Neoptera</taxon>
        <taxon>Endopterygota</taxon>
        <taxon>Coleoptera</taxon>
        <taxon>Polyphaga</taxon>
        <taxon>Cucujiformia</taxon>
        <taxon>Chrysomeloidea</taxon>
        <taxon>Chrysomelidae</taxon>
        <taxon>Chrysomelinae</taxon>
        <taxon>Chrysomelini</taxon>
        <taxon>Phaedon</taxon>
    </lineage>
</organism>
<dbReference type="GO" id="GO:0031314">
    <property type="term" value="C:extrinsic component of mitochondrial inner membrane"/>
    <property type="evidence" value="ECO:0007669"/>
    <property type="project" value="UniProtKB-UniRule"/>
</dbReference>
<evidence type="ECO:0000256" key="4">
    <source>
        <dbReference type="ARBA" id="ARBA00023002"/>
    </source>
</evidence>
<dbReference type="GO" id="GO:2000377">
    <property type="term" value="P:regulation of reactive oxygen species metabolic process"/>
    <property type="evidence" value="ECO:0007669"/>
    <property type="project" value="TreeGrafter"/>
</dbReference>
<dbReference type="OrthoDB" id="275371at2759"/>
<name>A0A9N9X6S0_PHACE</name>
<dbReference type="GO" id="GO:0006744">
    <property type="term" value="P:ubiquinone biosynthetic process"/>
    <property type="evidence" value="ECO:0007669"/>
    <property type="project" value="UniProtKB-UniRule"/>
</dbReference>
<dbReference type="InterPro" id="IPR009078">
    <property type="entry name" value="Ferritin-like_SF"/>
</dbReference>
<feature type="binding site" evidence="8">
    <location>
        <position position="153"/>
    </location>
    <ligand>
        <name>Fe cation</name>
        <dbReference type="ChEBI" id="CHEBI:24875"/>
        <label>1</label>
    </ligand>
</feature>
<dbReference type="GO" id="GO:0008340">
    <property type="term" value="P:determination of adult lifespan"/>
    <property type="evidence" value="ECO:0007669"/>
    <property type="project" value="TreeGrafter"/>
</dbReference>
<feature type="binding site" evidence="8">
    <location>
        <position position="66"/>
    </location>
    <ligand>
        <name>Fe cation</name>
        <dbReference type="ChEBI" id="CHEBI:24875"/>
        <label>1</label>
    </ligand>
</feature>
<dbReference type="SUPFAM" id="SSF47240">
    <property type="entry name" value="Ferritin-like"/>
    <property type="match status" value="1"/>
</dbReference>
<keyword evidence="2 8" id="KW-0831">Ubiquinone biosynthesis</keyword>
<dbReference type="PANTHER" id="PTHR11237:SF4">
    <property type="entry name" value="5-DEMETHOXYUBIQUINONE HYDROXYLASE, MITOCHONDRIAL"/>
    <property type="match status" value="1"/>
</dbReference>
<gene>
    <name evidence="8" type="primary">coq7</name>
    <name evidence="9" type="ORF">PHAECO_LOCUS9944</name>
</gene>
<dbReference type="Proteomes" id="UP001153737">
    <property type="component" value="Chromosome 6"/>
</dbReference>
<keyword evidence="8" id="KW-0999">Mitochondrion inner membrane</keyword>
<feature type="binding site" evidence="8">
    <location>
        <position position="36"/>
    </location>
    <ligand>
        <name>Fe cation</name>
        <dbReference type="ChEBI" id="CHEBI:24875"/>
        <label>1</label>
    </ligand>
</feature>
<comment type="subunit">
    <text evidence="8">Component of a multi-subunit COQ enzyme complex.</text>
</comment>
<feature type="binding site" evidence="8">
    <location>
        <position position="118"/>
    </location>
    <ligand>
        <name>Fe cation</name>
        <dbReference type="ChEBI" id="CHEBI:24875"/>
        <label>2</label>
    </ligand>
</feature>
<keyword evidence="6 8" id="KW-0503">Monooxygenase</keyword>
<protein>
    <recommendedName>
        <fullName evidence="8">5-demethoxyubiquinone hydroxylase, mitochondrial</fullName>
        <shortName evidence="8">DMQ hydroxylase</shortName>
        <ecNumber evidence="8">1.14.99.60</ecNumber>
    </recommendedName>
    <alternativeName>
        <fullName evidence="8">Ubiquinone biosynthesis monooxygenase COQ7</fullName>
    </alternativeName>
</protein>
<dbReference type="EMBL" id="OU896712">
    <property type="protein sequence ID" value="CAG9822547.1"/>
    <property type="molecule type" value="Genomic_DNA"/>
</dbReference>
<evidence type="ECO:0000256" key="1">
    <source>
        <dbReference type="ARBA" id="ARBA00004749"/>
    </source>
</evidence>
<feature type="binding site" evidence="8">
    <location>
        <position position="156"/>
    </location>
    <ligand>
        <name>Fe cation</name>
        <dbReference type="ChEBI" id="CHEBI:24875"/>
        <label>2</label>
    </ligand>
</feature>
<evidence type="ECO:0000256" key="6">
    <source>
        <dbReference type="ARBA" id="ARBA00023033"/>
    </source>
</evidence>
<comment type="subcellular location">
    <subcellularLocation>
        <location evidence="8">Mitochondrion inner membrane</location>
        <topology evidence="8">Peripheral membrane protein</topology>
        <orientation evidence="8">Matrix side</orientation>
    </subcellularLocation>
</comment>
<comment type="similarity">
    <text evidence="8">Belongs to the COQ7 family.</text>
</comment>
<comment type="function">
    <text evidence="8">Catalyzes the hydroxylation of 2-polyprenyl-3-methyl-6-methoxy-1,4-benzoquinol (DMQH2) during ubiquinone biosynthesis. Has also a structural role in the COQ enzyme complex, stabilizing other COQ polypeptides. Involved in lifespan determination in a ubiquinone-independent manner.</text>
</comment>
<comment type="cofactor">
    <cofactor evidence="8">
        <name>Fe cation</name>
        <dbReference type="ChEBI" id="CHEBI:24875"/>
    </cofactor>
    <text evidence="8">Binds 2 iron ions per subunit.</text>
</comment>
<dbReference type="Pfam" id="PF03232">
    <property type="entry name" value="COQ7"/>
    <property type="match status" value="1"/>
</dbReference>
<keyword evidence="3 8" id="KW-0479">Metal-binding</keyword>
<dbReference type="HAMAP" id="MF_01658">
    <property type="entry name" value="COQ7"/>
    <property type="match status" value="1"/>
</dbReference>
<evidence type="ECO:0000313" key="10">
    <source>
        <dbReference type="Proteomes" id="UP001153737"/>
    </source>
</evidence>
<evidence type="ECO:0000256" key="7">
    <source>
        <dbReference type="ARBA" id="ARBA00023136"/>
    </source>
</evidence>
<evidence type="ECO:0000256" key="3">
    <source>
        <dbReference type="ARBA" id="ARBA00022723"/>
    </source>
</evidence>
<feature type="binding site" evidence="8">
    <location>
        <position position="66"/>
    </location>
    <ligand>
        <name>Fe cation</name>
        <dbReference type="ChEBI" id="CHEBI:24875"/>
        <label>2</label>
    </ligand>
</feature>
<dbReference type="EC" id="1.14.99.60" evidence="8"/>
<evidence type="ECO:0000256" key="5">
    <source>
        <dbReference type="ARBA" id="ARBA00023004"/>
    </source>
</evidence>
<keyword evidence="4 8" id="KW-0560">Oxidoreductase</keyword>
<keyword evidence="10" id="KW-1185">Reference proteome</keyword>
<evidence type="ECO:0000256" key="8">
    <source>
        <dbReference type="HAMAP-Rule" id="MF_03194"/>
    </source>
</evidence>
<feature type="binding site" evidence="8">
    <location>
        <position position="153"/>
    </location>
    <ligand>
        <name>Fe cation</name>
        <dbReference type="ChEBI" id="CHEBI:24875"/>
        <label>2</label>
    </ligand>
</feature>
<keyword evidence="5 8" id="KW-0408">Iron</keyword>
<dbReference type="InterPro" id="IPR011566">
    <property type="entry name" value="Ubq_synth_Coq7"/>
</dbReference>
<evidence type="ECO:0000256" key="2">
    <source>
        <dbReference type="ARBA" id="ARBA00022688"/>
    </source>
</evidence>
<accession>A0A9N9X6S0</accession>
<evidence type="ECO:0000313" key="9">
    <source>
        <dbReference type="EMBL" id="CAG9822547.1"/>
    </source>
</evidence>
<keyword evidence="7 8" id="KW-0472">Membrane</keyword>
<dbReference type="GO" id="GO:0046872">
    <property type="term" value="F:metal ion binding"/>
    <property type="evidence" value="ECO:0007669"/>
    <property type="project" value="UniProtKB-KW"/>
</dbReference>
<feature type="binding site" evidence="8">
    <location>
        <position position="69"/>
    </location>
    <ligand>
        <name>Fe cation</name>
        <dbReference type="ChEBI" id="CHEBI:24875"/>
        <label>1</label>
    </ligand>
</feature>
<comment type="pathway">
    <text evidence="1 8">Cofactor biosynthesis; ubiquinone biosynthesis.</text>
</comment>
<comment type="catalytic activity">
    <reaction evidence="8">
        <text>a 5-methoxy-2-methyl-3-(all-trans-polyprenyl)benzene-1,4-diol + AH2 + O2 = a 3-demethylubiquinol + A + H2O</text>
        <dbReference type="Rhea" id="RHEA:50908"/>
        <dbReference type="Rhea" id="RHEA-COMP:10859"/>
        <dbReference type="Rhea" id="RHEA-COMP:10914"/>
        <dbReference type="ChEBI" id="CHEBI:13193"/>
        <dbReference type="ChEBI" id="CHEBI:15377"/>
        <dbReference type="ChEBI" id="CHEBI:15379"/>
        <dbReference type="ChEBI" id="CHEBI:17499"/>
        <dbReference type="ChEBI" id="CHEBI:84167"/>
        <dbReference type="ChEBI" id="CHEBI:84422"/>
        <dbReference type="EC" id="1.14.99.60"/>
    </reaction>
</comment>
<keyword evidence="8" id="KW-0496">Mitochondrion</keyword>
<dbReference type="GO" id="GO:0016709">
    <property type="term" value="F:oxidoreductase activity, acting on paired donors, with incorporation or reduction of molecular oxygen, NAD(P)H as one donor, and incorporation of one atom of oxygen"/>
    <property type="evidence" value="ECO:0007669"/>
    <property type="project" value="UniProtKB-UniRule"/>
</dbReference>
<dbReference type="PANTHER" id="PTHR11237">
    <property type="entry name" value="COENZYME Q10 BIOSYNTHESIS PROTEIN 7"/>
    <property type="match status" value="1"/>
</dbReference>